<dbReference type="EMBL" id="CAKOGL010000007">
    <property type="protein sequence ID" value="CAH2088403.1"/>
    <property type="molecule type" value="Genomic_DNA"/>
</dbReference>
<accession>A0AAU9TNX7</accession>
<dbReference type="Proteomes" id="UP001153954">
    <property type="component" value="Unassembled WGS sequence"/>
</dbReference>
<sequence length="78" mass="8895">MRPLWCHIDGRPTVGSKEVVLVGDINELPYIDMENRIRMMFFLDCACRASPCTLPFTPFNVPGLPGLWLWVDLDNTTV</sequence>
<dbReference type="AlphaFoldDB" id="A0AAU9TNX7"/>
<gene>
    <name evidence="1" type="ORF">EEDITHA_LOCUS4566</name>
</gene>
<evidence type="ECO:0000313" key="2">
    <source>
        <dbReference type="Proteomes" id="UP001153954"/>
    </source>
</evidence>
<evidence type="ECO:0000313" key="1">
    <source>
        <dbReference type="EMBL" id="CAH2088403.1"/>
    </source>
</evidence>
<reference evidence="1" key="1">
    <citation type="submission" date="2022-03" db="EMBL/GenBank/DDBJ databases">
        <authorList>
            <person name="Tunstrom K."/>
        </authorList>
    </citation>
    <scope>NUCLEOTIDE SEQUENCE</scope>
</reference>
<comment type="caution">
    <text evidence="1">The sequence shown here is derived from an EMBL/GenBank/DDBJ whole genome shotgun (WGS) entry which is preliminary data.</text>
</comment>
<organism evidence="1 2">
    <name type="scientific">Euphydryas editha</name>
    <name type="common">Edith's checkerspot</name>
    <dbReference type="NCBI Taxonomy" id="104508"/>
    <lineage>
        <taxon>Eukaryota</taxon>
        <taxon>Metazoa</taxon>
        <taxon>Ecdysozoa</taxon>
        <taxon>Arthropoda</taxon>
        <taxon>Hexapoda</taxon>
        <taxon>Insecta</taxon>
        <taxon>Pterygota</taxon>
        <taxon>Neoptera</taxon>
        <taxon>Endopterygota</taxon>
        <taxon>Lepidoptera</taxon>
        <taxon>Glossata</taxon>
        <taxon>Ditrysia</taxon>
        <taxon>Papilionoidea</taxon>
        <taxon>Nymphalidae</taxon>
        <taxon>Nymphalinae</taxon>
        <taxon>Euphydryas</taxon>
    </lineage>
</organism>
<keyword evidence="2" id="KW-1185">Reference proteome</keyword>
<name>A0AAU9TNX7_EUPED</name>
<proteinExistence type="predicted"/>
<protein>
    <submittedName>
        <fullName evidence="1">Uncharacterized protein</fullName>
    </submittedName>
</protein>